<evidence type="ECO:0000256" key="2">
    <source>
        <dbReference type="ARBA" id="ARBA00023224"/>
    </source>
</evidence>
<evidence type="ECO:0000313" key="9">
    <source>
        <dbReference type="Proteomes" id="UP001501321"/>
    </source>
</evidence>
<keyword evidence="9" id="KW-1185">Reference proteome</keyword>
<evidence type="ECO:0000313" key="8">
    <source>
        <dbReference type="EMBL" id="GAA4495478.1"/>
    </source>
</evidence>
<dbReference type="SMART" id="SM00304">
    <property type="entry name" value="HAMP"/>
    <property type="match status" value="1"/>
</dbReference>
<keyword evidence="5" id="KW-1133">Transmembrane helix</keyword>
<keyword evidence="2 4" id="KW-0807">Transducer</keyword>
<comment type="caution">
    <text evidence="8">The sequence shown here is derived from an EMBL/GenBank/DDBJ whole genome shotgun (WGS) entry which is preliminary data.</text>
</comment>
<dbReference type="Proteomes" id="UP001501321">
    <property type="component" value="Unassembled WGS sequence"/>
</dbReference>
<comment type="subcellular location">
    <subcellularLocation>
        <location evidence="1">Membrane</location>
    </subcellularLocation>
</comment>
<dbReference type="CDD" id="cd12913">
    <property type="entry name" value="PDC1_MCP_like"/>
    <property type="match status" value="1"/>
</dbReference>
<evidence type="ECO:0000259" key="7">
    <source>
        <dbReference type="PROSITE" id="PS50885"/>
    </source>
</evidence>
<dbReference type="SUPFAM" id="SSF103190">
    <property type="entry name" value="Sensory domain-like"/>
    <property type="match status" value="1"/>
</dbReference>
<protein>
    <submittedName>
        <fullName evidence="8">Methyl-accepting chemotaxis protein</fullName>
    </submittedName>
</protein>
<dbReference type="PROSITE" id="PS50885">
    <property type="entry name" value="HAMP"/>
    <property type="match status" value="1"/>
</dbReference>
<evidence type="ECO:0000256" key="1">
    <source>
        <dbReference type="ARBA" id="ARBA00004370"/>
    </source>
</evidence>
<dbReference type="EMBL" id="BAABFC010000006">
    <property type="protein sequence ID" value="GAA4495478.1"/>
    <property type="molecule type" value="Genomic_DNA"/>
</dbReference>
<dbReference type="PROSITE" id="PS50111">
    <property type="entry name" value="CHEMOTAXIS_TRANSDUC_2"/>
    <property type="match status" value="1"/>
</dbReference>
<dbReference type="InterPro" id="IPR029151">
    <property type="entry name" value="Sensor-like_sf"/>
</dbReference>
<dbReference type="PANTHER" id="PTHR32089">
    <property type="entry name" value="METHYL-ACCEPTING CHEMOTAXIS PROTEIN MCPB"/>
    <property type="match status" value="1"/>
</dbReference>
<feature type="domain" description="HAMP" evidence="7">
    <location>
        <begin position="291"/>
        <end position="345"/>
    </location>
</feature>
<proteinExistence type="inferred from homology"/>
<keyword evidence="5" id="KW-0472">Membrane</keyword>
<dbReference type="CDD" id="cd06225">
    <property type="entry name" value="HAMP"/>
    <property type="match status" value="1"/>
</dbReference>
<reference evidence="9" key="1">
    <citation type="journal article" date="2019" name="Int. J. Syst. Evol. Microbiol.">
        <title>The Global Catalogue of Microorganisms (GCM) 10K type strain sequencing project: providing services to taxonomists for standard genome sequencing and annotation.</title>
        <authorList>
            <consortium name="The Broad Institute Genomics Platform"/>
            <consortium name="The Broad Institute Genome Sequencing Center for Infectious Disease"/>
            <person name="Wu L."/>
            <person name="Ma J."/>
        </authorList>
    </citation>
    <scope>NUCLEOTIDE SEQUENCE [LARGE SCALE GENOMIC DNA]</scope>
    <source>
        <strain evidence="9">JCM 32226</strain>
    </source>
</reference>
<dbReference type="InterPro" id="IPR004089">
    <property type="entry name" value="MCPsignal_dom"/>
</dbReference>
<sequence>MQITSLKTKILLAMATALFIVVALMSWNSYLTLKGQLMQQSFLAVKGIGEQSAITLETWLAGKKTAVQTLAKFYDQGDITQNLQQAQQAANLALAFYGDDSGRMFDADPSIDRTGYDPRQRDWYIDAKKAGGILLTKPYVSASLKELIVSYAQAVDKGVVAGVVTLSRLLNTLEKTPLPANGQTLVIHKDGTVIAFADKQWVLKPVSELDPQLSADQIQQIARQPSLTPVEFLGQKKLVWAIEEPSSQWVLVFLLDADTLLAPLKTQLLLQLGVALAVLVGSILLTGLMLNVLFRPLAQVSQALRNIASGAGDLTQRISIRINDEIGALATNFNQFVESQHQLIGHIRQQAGEIGESAGLGLSRSEHSAEEVRRQQHEIGMVATAVTEMAAATQEIASNAENTAAMALEASQHSEHGRSTVVQTGESIGRLSDEVSRATEVIELLNRHALEISGVVTTIQGIAEQTNLLALNAAIEAARAGEQGRGFAVVADEVRVLSKRTATATSEIQNTINTLQGTTQDAVDSMTTSRKLAELSVDDARQARDALEQITLAVTQITDMSAQIATAAEEQTKVSDEISSNLTAISDAADQVAEIATQSEQTAHELQKMAAALNGKVAHFTL</sequence>
<dbReference type="CDD" id="cd11386">
    <property type="entry name" value="MCP_signal"/>
    <property type="match status" value="1"/>
</dbReference>
<dbReference type="SUPFAM" id="SSF58104">
    <property type="entry name" value="Methyl-accepting chemotaxis protein (MCP) signaling domain"/>
    <property type="match status" value="1"/>
</dbReference>
<gene>
    <name evidence="8" type="ORF">GCM10023095_08760</name>
</gene>
<dbReference type="PANTHER" id="PTHR32089:SF117">
    <property type="entry name" value="METHYL ACCEPTING SENSORY TRANSDUCER WITH CACHE_1 SMALL MOLECULE BINDING DOMAIN"/>
    <property type="match status" value="1"/>
</dbReference>
<feature type="transmembrane region" description="Helical" evidence="5">
    <location>
        <begin position="12"/>
        <end position="31"/>
    </location>
</feature>
<accession>A0ABP8Q314</accession>
<name>A0ABP8Q314_9GAMM</name>
<dbReference type="SMART" id="SM00283">
    <property type="entry name" value="MA"/>
    <property type="match status" value="1"/>
</dbReference>
<dbReference type="Gene3D" id="3.30.450.20">
    <property type="entry name" value="PAS domain"/>
    <property type="match status" value="2"/>
</dbReference>
<keyword evidence="5" id="KW-0812">Transmembrane</keyword>
<evidence type="ECO:0000256" key="5">
    <source>
        <dbReference type="SAM" id="Phobius"/>
    </source>
</evidence>
<dbReference type="Pfam" id="PF00015">
    <property type="entry name" value="MCPsignal"/>
    <property type="match status" value="1"/>
</dbReference>
<evidence type="ECO:0000256" key="3">
    <source>
        <dbReference type="ARBA" id="ARBA00029447"/>
    </source>
</evidence>
<feature type="domain" description="Methyl-accepting transducer" evidence="6">
    <location>
        <begin position="350"/>
        <end position="586"/>
    </location>
</feature>
<comment type="similarity">
    <text evidence="3">Belongs to the methyl-accepting chemotaxis (MCP) protein family.</text>
</comment>
<evidence type="ECO:0000259" key="6">
    <source>
        <dbReference type="PROSITE" id="PS50111"/>
    </source>
</evidence>
<dbReference type="InterPro" id="IPR003660">
    <property type="entry name" value="HAMP_dom"/>
</dbReference>
<dbReference type="RefSeq" id="WP_345010462.1">
    <property type="nucleotide sequence ID" value="NZ_BAABFC010000006.1"/>
</dbReference>
<organism evidence="8 9">
    <name type="scientific">Pseudaeromonas paramecii</name>
    <dbReference type="NCBI Taxonomy" id="2138166"/>
    <lineage>
        <taxon>Bacteria</taxon>
        <taxon>Pseudomonadati</taxon>
        <taxon>Pseudomonadota</taxon>
        <taxon>Gammaproteobacteria</taxon>
        <taxon>Aeromonadales</taxon>
        <taxon>Aeromonadaceae</taxon>
        <taxon>Pseudaeromonas</taxon>
    </lineage>
</organism>
<dbReference type="Pfam" id="PF22673">
    <property type="entry name" value="MCP-like_PDC_1"/>
    <property type="match status" value="1"/>
</dbReference>
<dbReference type="Pfam" id="PF00672">
    <property type="entry name" value="HAMP"/>
    <property type="match status" value="1"/>
</dbReference>
<evidence type="ECO:0000256" key="4">
    <source>
        <dbReference type="PROSITE-ProRule" id="PRU00284"/>
    </source>
</evidence>
<feature type="transmembrane region" description="Helical" evidence="5">
    <location>
        <begin position="268"/>
        <end position="294"/>
    </location>
</feature>
<dbReference type="Gene3D" id="1.10.287.950">
    <property type="entry name" value="Methyl-accepting chemotaxis protein"/>
    <property type="match status" value="1"/>
</dbReference>